<sequence length="395" mass="44088">MFWIWFLLATSQCALLYILARRGESMPRRIEEEAEANRAIPEDKWPSVGMIVPVAGRDPRMEGALRSLLTQDYPRFVPVLVTAEENEPAAELVGRLKQDFPALRHVVAGTATGCGQKNHNSLQGIAALGDEVDVYVFCDSTHMAEPDFLRHLAAPMARGEASFSTGYHVVEPRDDQPVTLAYTLCVMLMRYLQAMSAFTQLWGGAMAMTREAYVKYGVAQLWLENVVDDCSLTALLQVRGAKVRLCPGALLHTDAVNHSTPVWRAWMDRQVLFLKFCMPGQWKLLGLMCVMMALPMVCAALAFLGWIVNVGSGAGVLLGLFWLAAMVSALHLWRGLLAKPVPLWRWCMAFADAVRMFTSVYWQSIKSWDIVWHGIRYEVGKGGVVLRSEHSQGIK</sequence>
<evidence type="ECO:0000256" key="4">
    <source>
        <dbReference type="ARBA" id="ARBA00022676"/>
    </source>
</evidence>
<dbReference type="Pfam" id="PF13506">
    <property type="entry name" value="Glyco_transf_21"/>
    <property type="match status" value="1"/>
</dbReference>
<dbReference type="InterPro" id="IPR025993">
    <property type="entry name" value="Ceramide_glucosylTrfase"/>
</dbReference>
<evidence type="ECO:0000256" key="2">
    <source>
        <dbReference type="ARBA" id="ARBA00004760"/>
    </source>
</evidence>
<proteinExistence type="predicted"/>
<keyword evidence="4" id="KW-0328">Glycosyltransferase</keyword>
<reference evidence="10" key="1">
    <citation type="submission" date="2016-04" db="EMBL/GenBank/DDBJ databases">
        <authorList>
            <person name="Evans L.H."/>
            <person name="Alamgir A."/>
            <person name="Owens N."/>
            <person name="Weber N.D."/>
            <person name="Virtaneva K."/>
            <person name="Barbian K."/>
            <person name="Babar A."/>
            <person name="Rosenke K."/>
        </authorList>
    </citation>
    <scope>NUCLEOTIDE SEQUENCE</scope>
    <source>
        <strain evidence="10">92-2</strain>
    </source>
</reference>
<dbReference type="InterPro" id="IPR029044">
    <property type="entry name" value="Nucleotide-diphossugar_trans"/>
</dbReference>
<dbReference type="EMBL" id="FLUP01000002">
    <property type="protein sequence ID" value="SBW11501.1"/>
    <property type="molecule type" value="Genomic_DNA"/>
</dbReference>
<dbReference type="PANTHER" id="PTHR12726:SF0">
    <property type="entry name" value="CERAMIDE GLUCOSYLTRANSFERASE"/>
    <property type="match status" value="1"/>
</dbReference>
<comment type="subcellular location">
    <subcellularLocation>
        <location evidence="1">Membrane</location>
        <topology evidence="1">Multi-pass membrane protein</topology>
    </subcellularLocation>
</comment>
<protein>
    <submittedName>
        <fullName evidence="10">Glycosyltransferase probably involved in cell wall biogenesis-like protein</fullName>
    </submittedName>
</protein>
<name>A0A212KIN2_9BACT</name>
<dbReference type="GO" id="GO:0008120">
    <property type="term" value="F:ceramide glucosyltransferase activity"/>
    <property type="evidence" value="ECO:0007669"/>
    <property type="project" value="TreeGrafter"/>
</dbReference>
<organism evidence="10">
    <name type="scientific">uncultured Desulfovibrio sp</name>
    <dbReference type="NCBI Taxonomy" id="167968"/>
    <lineage>
        <taxon>Bacteria</taxon>
        <taxon>Pseudomonadati</taxon>
        <taxon>Thermodesulfobacteriota</taxon>
        <taxon>Desulfovibrionia</taxon>
        <taxon>Desulfovibrionales</taxon>
        <taxon>Desulfovibrionaceae</taxon>
        <taxon>Desulfovibrio</taxon>
        <taxon>environmental samples</taxon>
    </lineage>
</organism>
<evidence type="ECO:0000313" key="10">
    <source>
        <dbReference type="EMBL" id="SBW11501.1"/>
    </source>
</evidence>
<comment type="pathway">
    <text evidence="3">Sphingolipid metabolism.</text>
</comment>
<dbReference type="RefSeq" id="WP_227119226.1">
    <property type="nucleotide sequence ID" value="NZ_CAKSVL010000019.1"/>
</dbReference>
<dbReference type="SUPFAM" id="SSF53448">
    <property type="entry name" value="Nucleotide-diphospho-sugar transferases"/>
    <property type="match status" value="1"/>
</dbReference>
<dbReference type="Gene3D" id="3.90.550.10">
    <property type="entry name" value="Spore Coat Polysaccharide Biosynthesis Protein SpsA, Chain A"/>
    <property type="match status" value="1"/>
</dbReference>
<dbReference type="GO" id="GO:0006679">
    <property type="term" value="P:glucosylceramide biosynthetic process"/>
    <property type="evidence" value="ECO:0007669"/>
    <property type="project" value="TreeGrafter"/>
</dbReference>
<feature type="transmembrane region" description="Helical" evidence="9">
    <location>
        <begin position="284"/>
        <end position="308"/>
    </location>
</feature>
<keyword evidence="8 9" id="KW-0472">Membrane</keyword>
<keyword evidence="7 9" id="KW-1133">Transmembrane helix</keyword>
<dbReference type="GO" id="GO:0016020">
    <property type="term" value="C:membrane"/>
    <property type="evidence" value="ECO:0007669"/>
    <property type="project" value="UniProtKB-SubCell"/>
</dbReference>
<evidence type="ECO:0000256" key="8">
    <source>
        <dbReference type="ARBA" id="ARBA00023136"/>
    </source>
</evidence>
<evidence type="ECO:0000256" key="9">
    <source>
        <dbReference type="SAM" id="Phobius"/>
    </source>
</evidence>
<accession>A0A212KIN2</accession>
<keyword evidence="5 10" id="KW-0808">Transferase</keyword>
<feature type="transmembrane region" description="Helical" evidence="9">
    <location>
        <begin position="314"/>
        <end position="333"/>
    </location>
</feature>
<evidence type="ECO:0000256" key="5">
    <source>
        <dbReference type="ARBA" id="ARBA00022679"/>
    </source>
</evidence>
<comment type="pathway">
    <text evidence="2">Lipid metabolism; sphingolipid metabolism.</text>
</comment>
<keyword evidence="6 9" id="KW-0812">Transmembrane</keyword>
<evidence type="ECO:0000256" key="6">
    <source>
        <dbReference type="ARBA" id="ARBA00022692"/>
    </source>
</evidence>
<dbReference type="AlphaFoldDB" id="A0A212KIN2"/>
<evidence type="ECO:0000256" key="7">
    <source>
        <dbReference type="ARBA" id="ARBA00022989"/>
    </source>
</evidence>
<evidence type="ECO:0000256" key="1">
    <source>
        <dbReference type="ARBA" id="ARBA00004141"/>
    </source>
</evidence>
<dbReference type="PANTHER" id="PTHR12726">
    <property type="entry name" value="CERAMIDE GLUCOSYLTRANSFERASE"/>
    <property type="match status" value="1"/>
</dbReference>
<gene>
    <name evidence="10" type="ORF">KM92DES2_20093</name>
</gene>
<evidence type="ECO:0000256" key="3">
    <source>
        <dbReference type="ARBA" id="ARBA00004991"/>
    </source>
</evidence>